<keyword evidence="3" id="KW-0964">Secreted</keyword>
<dbReference type="SUPFAM" id="SSF57501">
    <property type="entry name" value="Cystine-knot cytokines"/>
    <property type="match status" value="1"/>
</dbReference>
<dbReference type="PROSITE" id="PS51362">
    <property type="entry name" value="TGF_BETA_2"/>
    <property type="match status" value="1"/>
</dbReference>
<evidence type="ECO:0000256" key="3">
    <source>
        <dbReference type="ARBA" id="ARBA00022525"/>
    </source>
</evidence>
<keyword evidence="4" id="KW-0339">Growth factor</keyword>
<dbReference type="Gene3D" id="2.10.90.10">
    <property type="entry name" value="Cystine-knot cytokines"/>
    <property type="match status" value="1"/>
</dbReference>
<evidence type="ECO:0000313" key="6">
    <source>
        <dbReference type="EMBL" id="AGX01005.1"/>
    </source>
</evidence>
<evidence type="ECO:0000256" key="4">
    <source>
        <dbReference type="RuleBase" id="RU000354"/>
    </source>
</evidence>
<dbReference type="OrthoDB" id="6516235at2759"/>
<dbReference type="AlphaFoldDB" id="U3RA98"/>
<feature type="domain" description="TGF-beta family profile" evidence="5">
    <location>
        <begin position="211"/>
        <end position="335"/>
    </location>
</feature>
<protein>
    <submittedName>
        <fullName evidence="6">Activin 1</fullName>
    </submittedName>
</protein>
<dbReference type="EMBL" id="KF652170">
    <property type="protein sequence ID" value="AGX01005.1"/>
    <property type="molecule type" value="mRNA"/>
</dbReference>
<dbReference type="CDD" id="cd08698">
    <property type="entry name" value="TGF_beta_SF"/>
    <property type="match status" value="1"/>
</dbReference>
<accession>U3RA98</accession>
<dbReference type="PANTHER" id="PTHR11848">
    <property type="entry name" value="TGF-BETA FAMILY"/>
    <property type="match status" value="1"/>
</dbReference>
<evidence type="ECO:0000256" key="1">
    <source>
        <dbReference type="ARBA" id="ARBA00004613"/>
    </source>
</evidence>
<reference evidence="6" key="1">
    <citation type="journal article" date="2013" name="Elife">
        <title>Tissue absence initiates regeneration through Follistatin-mediated inhibition of Activin signaling.</title>
        <authorList>
            <person name="Gavino M.A."/>
            <person name="Wenemoser D."/>
            <person name="Wang I.E."/>
            <person name="Reddien P.W."/>
        </authorList>
    </citation>
    <scope>NUCLEOTIDE SEQUENCE</scope>
</reference>
<evidence type="ECO:0000256" key="2">
    <source>
        <dbReference type="ARBA" id="ARBA00006656"/>
    </source>
</evidence>
<dbReference type="InterPro" id="IPR029034">
    <property type="entry name" value="Cystine-knot_cytokine"/>
</dbReference>
<dbReference type="InterPro" id="IPR001839">
    <property type="entry name" value="TGF-b_C"/>
</dbReference>
<dbReference type="GO" id="GO:0005615">
    <property type="term" value="C:extracellular space"/>
    <property type="evidence" value="ECO:0007669"/>
    <property type="project" value="TreeGrafter"/>
</dbReference>
<name>U3RA98_SCHMD</name>
<dbReference type="Pfam" id="PF00019">
    <property type="entry name" value="TGF_beta"/>
    <property type="match status" value="1"/>
</dbReference>
<dbReference type="SMART" id="SM00204">
    <property type="entry name" value="TGFB"/>
    <property type="match status" value="1"/>
</dbReference>
<dbReference type="GO" id="GO:0005125">
    <property type="term" value="F:cytokine activity"/>
    <property type="evidence" value="ECO:0007669"/>
    <property type="project" value="TreeGrafter"/>
</dbReference>
<comment type="subcellular location">
    <subcellularLocation>
        <location evidence="1">Secreted</location>
    </subcellularLocation>
</comment>
<comment type="similarity">
    <text evidence="2 4">Belongs to the TGF-beta family.</text>
</comment>
<dbReference type="PANTHER" id="PTHR11848:SF309">
    <property type="entry name" value="INHIBIN BETA CHAIN"/>
    <property type="match status" value="1"/>
</dbReference>
<dbReference type="InterPro" id="IPR015615">
    <property type="entry name" value="TGF-beta-rel"/>
</dbReference>
<proteinExistence type="evidence at transcript level"/>
<evidence type="ECO:0000259" key="5">
    <source>
        <dbReference type="PROSITE" id="PS51362"/>
    </source>
</evidence>
<sequence length="335" mass="38416">MRGETFHDLDQLKRKLAITQFRNKLIDHFKKFKIESVLTGVSHHEGTKTKNINRILAGIEKIQEIPSENRKTVTKILVLGVKANSCVRPSTACIEFLLPQKFFNENIKLAKFLLAVPGRRGVLIRWQIDLIIGRMQIATFNIKSRQLQVGIHEIECTNILQLFFSKYNQTDGKKILKLGLRVQYNGKGFQKPNVYIRTIILLASMASAKRRYPRAAVKQSPLVCTSSSIFCCMKNFTVTPTDLGLQNLISPDLIHLNYCKGDCNHYSPYRSKHASYLSMLKRSKTSLLSARQLETMKNCCTPVFYNKLQIQYRDYTQDIRNTEVNDMIVESCGCN</sequence>
<organism evidence="6">
    <name type="scientific">Schmidtea mediterranea</name>
    <name type="common">Freshwater planarian flatworm</name>
    <dbReference type="NCBI Taxonomy" id="79327"/>
    <lineage>
        <taxon>Eukaryota</taxon>
        <taxon>Metazoa</taxon>
        <taxon>Spiralia</taxon>
        <taxon>Lophotrochozoa</taxon>
        <taxon>Platyhelminthes</taxon>
        <taxon>Rhabditophora</taxon>
        <taxon>Seriata</taxon>
        <taxon>Tricladida</taxon>
        <taxon>Continenticola</taxon>
        <taxon>Geoplanoidea</taxon>
        <taxon>Dugesiidae</taxon>
        <taxon>Schmidtea</taxon>
    </lineage>
</organism>
<dbReference type="GO" id="GO:0008083">
    <property type="term" value="F:growth factor activity"/>
    <property type="evidence" value="ECO:0007669"/>
    <property type="project" value="UniProtKB-KW"/>
</dbReference>